<gene>
    <name evidence="2" type="primary">OSJNBa0085J13.5</name>
</gene>
<reference evidence="3" key="2">
    <citation type="journal article" date="2008" name="Nucleic Acids Res.">
        <title>The rice annotation project database (RAP-DB): 2008 update.</title>
        <authorList>
            <consortium name="The rice annotation project (RAP)"/>
        </authorList>
    </citation>
    <scope>GENOME REANNOTATION</scope>
    <source>
        <strain evidence="3">cv. Nipponbare</strain>
    </source>
</reference>
<protein>
    <submittedName>
        <fullName evidence="2">Uncharacterized protein</fullName>
    </submittedName>
</protein>
<evidence type="ECO:0000256" key="1">
    <source>
        <dbReference type="SAM" id="MobiDB-lite"/>
    </source>
</evidence>
<proteinExistence type="predicted"/>
<reference evidence="3" key="1">
    <citation type="journal article" date="2005" name="Nature">
        <title>The map-based sequence of the rice genome.</title>
        <authorList>
            <consortium name="International rice genome sequencing project (IRGSP)"/>
            <person name="Matsumoto T."/>
            <person name="Wu J."/>
            <person name="Kanamori H."/>
            <person name="Katayose Y."/>
            <person name="Fujisawa M."/>
            <person name="Namiki N."/>
            <person name="Mizuno H."/>
            <person name="Yamamoto K."/>
            <person name="Antonio B.A."/>
            <person name="Baba T."/>
            <person name="Sakata K."/>
            <person name="Nagamura Y."/>
            <person name="Aoki H."/>
            <person name="Arikawa K."/>
            <person name="Arita K."/>
            <person name="Bito T."/>
            <person name="Chiden Y."/>
            <person name="Fujitsuka N."/>
            <person name="Fukunaka R."/>
            <person name="Hamada M."/>
            <person name="Harada C."/>
            <person name="Hayashi A."/>
            <person name="Hijishita S."/>
            <person name="Honda M."/>
            <person name="Hosokawa S."/>
            <person name="Ichikawa Y."/>
            <person name="Idonuma A."/>
            <person name="Iijima M."/>
            <person name="Ikeda M."/>
            <person name="Ikeno M."/>
            <person name="Ito K."/>
            <person name="Ito S."/>
            <person name="Ito T."/>
            <person name="Ito Y."/>
            <person name="Ito Y."/>
            <person name="Iwabuchi A."/>
            <person name="Kamiya K."/>
            <person name="Karasawa W."/>
            <person name="Kurita K."/>
            <person name="Katagiri S."/>
            <person name="Kikuta A."/>
            <person name="Kobayashi H."/>
            <person name="Kobayashi N."/>
            <person name="Machita K."/>
            <person name="Maehara T."/>
            <person name="Masukawa M."/>
            <person name="Mizubayashi T."/>
            <person name="Mukai Y."/>
            <person name="Nagasaki H."/>
            <person name="Nagata Y."/>
            <person name="Naito S."/>
            <person name="Nakashima M."/>
            <person name="Nakama Y."/>
            <person name="Nakamichi Y."/>
            <person name="Nakamura M."/>
            <person name="Meguro A."/>
            <person name="Negishi M."/>
            <person name="Ohta I."/>
            <person name="Ohta T."/>
            <person name="Okamoto M."/>
            <person name="Ono N."/>
            <person name="Saji S."/>
            <person name="Sakaguchi M."/>
            <person name="Sakai K."/>
            <person name="Shibata M."/>
            <person name="Shimokawa T."/>
            <person name="Song J."/>
            <person name="Takazaki Y."/>
            <person name="Terasawa K."/>
            <person name="Tsugane M."/>
            <person name="Tsuji K."/>
            <person name="Ueda S."/>
            <person name="Waki K."/>
            <person name="Yamagata H."/>
            <person name="Yamamoto M."/>
            <person name="Yamamoto S."/>
            <person name="Yamane H."/>
            <person name="Yoshiki S."/>
            <person name="Yoshihara R."/>
            <person name="Yukawa K."/>
            <person name="Zhong H."/>
            <person name="Yano M."/>
            <person name="Yuan Q."/>
            <person name="Ouyang S."/>
            <person name="Liu J."/>
            <person name="Jones K.M."/>
            <person name="Gansberger K."/>
            <person name="Moffat K."/>
            <person name="Hill J."/>
            <person name="Bera J."/>
            <person name="Fadrosh D."/>
            <person name="Jin S."/>
            <person name="Johri S."/>
            <person name="Kim M."/>
            <person name="Overton L."/>
            <person name="Reardon M."/>
            <person name="Tsitrin T."/>
            <person name="Vuong H."/>
            <person name="Weaver B."/>
            <person name="Ciecko A."/>
            <person name="Tallon L."/>
            <person name="Jackson J."/>
            <person name="Pai G."/>
            <person name="Aken S.V."/>
            <person name="Utterback T."/>
            <person name="Reidmuller S."/>
            <person name="Feldblyum T."/>
            <person name="Hsiao J."/>
            <person name="Zismann V."/>
            <person name="Iobst S."/>
            <person name="de Vazeille A.R."/>
            <person name="Buell C.R."/>
            <person name="Ying K."/>
            <person name="Li Y."/>
            <person name="Lu T."/>
            <person name="Huang Y."/>
            <person name="Zhao Q."/>
            <person name="Feng Q."/>
            <person name="Zhang L."/>
            <person name="Zhu J."/>
            <person name="Weng Q."/>
            <person name="Mu J."/>
            <person name="Lu Y."/>
            <person name="Fan D."/>
            <person name="Liu Y."/>
            <person name="Guan J."/>
            <person name="Zhang Y."/>
            <person name="Yu S."/>
            <person name="Liu X."/>
            <person name="Zhang Y."/>
            <person name="Hong G."/>
            <person name="Han B."/>
            <person name="Choisne N."/>
            <person name="Demange N."/>
            <person name="Orjeda G."/>
            <person name="Samain S."/>
            <person name="Cattolico L."/>
            <person name="Pelletier E."/>
            <person name="Couloux A."/>
            <person name="Segurens B."/>
            <person name="Wincker P."/>
            <person name="D'Hont A."/>
            <person name="Scarpelli C."/>
            <person name="Weissenbach J."/>
            <person name="Salanoubat M."/>
            <person name="Quetier F."/>
            <person name="Yu Y."/>
            <person name="Kim H.R."/>
            <person name="Rambo T."/>
            <person name="Currie J."/>
            <person name="Collura K."/>
            <person name="Luo M."/>
            <person name="Yang T."/>
            <person name="Ammiraju J.S.S."/>
            <person name="Engler F."/>
            <person name="Soderlund C."/>
            <person name="Wing R.A."/>
            <person name="Palmer L.E."/>
            <person name="de la Bastide M."/>
            <person name="Spiegel L."/>
            <person name="Nascimento L."/>
            <person name="Zutavern T."/>
            <person name="O'Shaughnessy A."/>
            <person name="Dike S."/>
            <person name="Dedhia N."/>
            <person name="Preston R."/>
            <person name="Balija V."/>
            <person name="McCombie W.R."/>
            <person name="Chow T."/>
            <person name="Chen H."/>
            <person name="Chung M."/>
            <person name="Chen C."/>
            <person name="Shaw J."/>
            <person name="Wu H."/>
            <person name="Hsiao K."/>
            <person name="Chao Y."/>
            <person name="Chu M."/>
            <person name="Cheng C."/>
            <person name="Hour A."/>
            <person name="Lee P."/>
            <person name="Lin S."/>
            <person name="Lin Y."/>
            <person name="Liou J."/>
            <person name="Liu S."/>
            <person name="Hsing Y."/>
            <person name="Raghuvanshi S."/>
            <person name="Mohanty A."/>
            <person name="Bharti A.K."/>
            <person name="Gaur A."/>
            <person name="Gupta V."/>
            <person name="Kumar D."/>
            <person name="Ravi V."/>
            <person name="Vij S."/>
            <person name="Kapur A."/>
            <person name="Khurana P."/>
            <person name="Khurana P."/>
            <person name="Khurana J.P."/>
            <person name="Tyagi A.K."/>
            <person name="Gaikwad K."/>
            <person name="Singh A."/>
            <person name="Dalal V."/>
            <person name="Srivastava S."/>
            <person name="Dixit A."/>
            <person name="Pal A.K."/>
            <person name="Ghazi I.A."/>
            <person name="Yadav M."/>
            <person name="Pandit A."/>
            <person name="Bhargava A."/>
            <person name="Sureshbabu K."/>
            <person name="Batra K."/>
            <person name="Sharma T.R."/>
            <person name="Mohapatra T."/>
            <person name="Singh N.K."/>
            <person name="Messing J."/>
            <person name="Nelson A.B."/>
            <person name="Fuks G."/>
            <person name="Kavchok S."/>
            <person name="Keizer G."/>
            <person name="Linton E."/>
            <person name="Llaca V."/>
            <person name="Song R."/>
            <person name="Tanyolac B."/>
            <person name="Young S."/>
            <person name="Ho-Il K."/>
            <person name="Hahn J.H."/>
            <person name="Sangsakoo G."/>
            <person name="Vanavichit A."/>
            <person name="de Mattos Luiz.A.T."/>
            <person name="Zimmer P.D."/>
            <person name="Malone G."/>
            <person name="Dellagostin O."/>
            <person name="de Oliveira A.C."/>
            <person name="Bevan M."/>
            <person name="Bancroft I."/>
            <person name="Minx P."/>
            <person name="Cordum H."/>
            <person name="Wilson R."/>
            <person name="Cheng Z."/>
            <person name="Jin W."/>
            <person name="Jiang J."/>
            <person name="Leong S.A."/>
            <person name="Iwama H."/>
            <person name="Gojobori T."/>
            <person name="Itoh T."/>
            <person name="Niimura Y."/>
            <person name="Fujii Y."/>
            <person name="Habara T."/>
            <person name="Sakai H."/>
            <person name="Sato Y."/>
            <person name="Wilson G."/>
            <person name="Kumar K."/>
            <person name="McCouch S."/>
            <person name="Juretic N."/>
            <person name="Hoen D."/>
            <person name="Wright S."/>
            <person name="Bruskiewich R."/>
            <person name="Bureau T."/>
            <person name="Miyao A."/>
            <person name="Hirochika H."/>
            <person name="Nishikawa T."/>
            <person name="Kadowaki K."/>
            <person name="Sugiura M."/>
            <person name="Burr B."/>
            <person name="Sasaki T."/>
        </authorList>
    </citation>
    <scope>NUCLEOTIDE SEQUENCE [LARGE SCALE GENOMIC DNA]</scope>
    <source>
        <strain evidence="3">cv. Nipponbare</strain>
    </source>
</reference>
<accession>Q67WR4</accession>
<feature type="compositionally biased region" description="Basic residues" evidence="1">
    <location>
        <begin position="190"/>
        <end position="200"/>
    </location>
</feature>
<name>Q67WR4_ORYSJ</name>
<feature type="compositionally biased region" description="Low complexity" evidence="1">
    <location>
        <begin position="226"/>
        <end position="235"/>
    </location>
</feature>
<evidence type="ECO:0000313" key="3">
    <source>
        <dbReference type="Proteomes" id="UP000000763"/>
    </source>
</evidence>
<evidence type="ECO:0000313" key="2">
    <source>
        <dbReference type="EMBL" id="BAD37405.1"/>
    </source>
</evidence>
<feature type="region of interest" description="Disordered" evidence="1">
    <location>
        <begin position="173"/>
        <end position="292"/>
    </location>
</feature>
<feature type="region of interest" description="Disordered" evidence="1">
    <location>
        <begin position="104"/>
        <end position="135"/>
    </location>
</feature>
<dbReference type="EMBL" id="AP003565">
    <property type="protein sequence ID" value="BAD37405.1"/>
    <property type="molecule type" value="Genomic_DNA"/>
</dbReference>
<feature type="compositionally biased region" description="Low complexity" evidence="1">
    <location>
        <begin position="247"/>
        <end position="263"/>
    </location>
</feature>
<feature type="compositionally biased region" description="Basic and acidic residues" evidence="1">
    <location>
        <begin position="275"/>
        <end position="292"/>
    </location>
</feature>
<feature type="compositionally biased region" description="Pro residues" evidence="1">
    <location>
        <begin position="207"/>
        <end position="225"/>
    </location>
</feature>
<dbReference type="AlphaFoldDB" id="Q67WR4"/>
<dbReference type="Proteomes" id="UP000000763">
    <property type="component" value="Chromosome 6"/>
</dbReference>
<organism evidence="2 3">
    <name type="scientific">Oryza sativa subsp. japonica</name>
    <name type="common">Rice</name>
    <dbReference type="NCBI Taxonomy" id="39947"/>
    <lineage>
        <taxon>Eukaryota</taxon>
        <taxon>Viridiplantae</taxon>
        <taxon>Streptophyta</taxon>
        <taxon>Embryophyta</taxon>
        <taxon>Tracheophyta</taxon>
        <taxon>Spermatophyta</taxon>
        <taxon>Magnoliopsida</taxon>
        <taxon>Liliopsida</taxon>
        <taxon>Poales</taxon>
        <taxon>Poaceae</taxon>
        <taxon>BOP clade</taxon>
        <taxon>Oryzoideae</taxon>
        <taxon>Oryzeae</taxon>
        <taxon>Oryzinae</taxon>
        <taxon>Oryza</taxon>
        <taxon>Oryza sativa</taxon>
    </lineage>
</organism>
<sequence length="292" mass="31245">MVSLTWRFDLVQLADSASAAHLGDRRSRSAATASTTRHSTLAIQTSGAGKHDATLFLAGEGNLTAARGRRSSGCLIDKATDLLRGSPHATCCVLHHLNPLAKGGVDQGGERLDPSASSHGGDGMRSGSAVMSPRDNHTYRNISIRFLQQQQWDVVGEQHDVADIRRRLLRGSLTTKAAASPRDAPPPRPASRRCASRPTRRALPPRGRQPPPRRPGLRVPPPSRRLPPQAAASPRDAPPPRRPEVLPCPAALAPAAASLRAAPAGPPRPTALGLLERRRGEGEEDKVEERKK</sequence>